<dbReference type="PANTHER" id="PTHR33416:SF37">
    <property type="entry name" value="OS04G0655600 PROTEIN"/>
    <property type="match status" value="1"/>
</dbReference>
<feature type="compositionally biased region" description="Low complexity" evidence="1">
    <location>
        <begin position="617"/>
        <end position="629"/>
    </location>
</feature>
<reference evidence="2" key="1">
    <citation type="journal article" date="2015" name="Nat. Genet.">
        <title>The pineapple genome and the evolution of CAM photosynthesis.</title>
        <authorList>
            <person name="Ming R."/>
            <person name="VanBuren R."/>
            <person name="Wai C.M."/>
            <person name="Tang H."/>
            <person name="Schatz M.C."/>
            <person name="Bowers J.E."/>
            <person name="Lyons E."/>
            <person name="Wang M.L."/>
            <person name="Chen J."/>
            <person name="Biggers E."/>
            <person name="Zhang J."/>
            <person name="Huang L."/>
            <person name="Zhang L."/>
            <person name="Miao W."/>
            <person name="Zhang J."/>
            <person name="Ye Z."/>
            <person name="Miao C."/>
            <person name="Lin Z."/>
            <person name="Wang H."/>
            <person name="Zhou H."/>
            <person name="Yim W.C."/>
            <person name="Priest H.D."/>
            <person name="Zheng C."/>
            <person name="Woodhouse M."/>
            <person name="Edger P.P."/>
            <person name="Guyot R."/>
            <person name="Guo H.B."/>
            <person name="Guo H."/>
            <person name="Zheng G."/>
            <person name="Singh R."/>
            <person name="Sharma A."/>
            <person name="Min X."/>
            <person name="Zheng Y."/>
            <person name="Lee H."/>
            <person name="Gurtowski J."/>
            <person name="Sedlazeck F.J."/>
            <person name="Harkess A."/>
            <person name="McKain M.R."/>
            <person name="Liao Z."/>
            <person name="Fang J."/>
            <person name="Liu J."/>
            <person name="Zhang X."/>
            <person name="Zhang Q."/>
            <person name="Hu W."/>
            <person name="Qin Y."/>
            <person name="Wang K."/>
            <person name="Chen L.Y."/>
            <person name="Shirley N."/>
            <person name="Lin Y.R."/>
            <person name="Liu L.Y."/>
            <person name="Hernandez A.G."/>
            <person name="Wright C.L."/>
            <person name="Bulone V."/>
            <person name="Tuskan G.A."/>
            <person name="Heath K."/>
            <person name="Zee F."/>
            <person name="Moore P.H."/>
            <person name="Sunkar R."/>
            <person name="Leebens-Mack J.H."/>
            <person name="Mockler T."/>
            <person name="Bennetzen J.L."/>
            <person name="Freeling M."/>
            <person name="Sankoff D."/>
            <person name="Paterson A.H."/>
            <person name="Zhu X."/>
            <person name="Yang X."/>
            <person name="Smith J.A."/>
            <person name="Cushman J.C."/>
            <person name="Paull R.E."/>
            <person name="Yu Q."/>
        </authorList>
    </citation>
    <scope>NUCLEOTIDE SEQUENCE [LARGE SCALE GENOMIC DNA]</scope>
    <source>
        <strain evidence="2">cv. F153</strain>
    </source>
</reference>
<evidence type="ECO:0000313" key="3">
    <source>
        <dbReference type="RefSeq" id="XP_020081104.1"/>
    </source>
</evidence>
<dbReference type="RefSeq" id="XP_020081104.1">
    <property type="nucleotide sequence ID" value="XM_020225515.1"/>
</dbReference>
<feature type="compositionally biased region" description="Acidic residues" evidence="1">
    <location>
        <begin position="94"/>
        <end position="114"/>
    </location>
</feature>
<feature type="region of interest" description="Disordered" evidence="1">
    <location>
        <begin position="1"/>
        <end position="60"/>
    </location>
</feature>
<dbReference type="GO" id="GO:0071763">
    <property type="term" value="P:nuclear membrane organization"/>
    <property type="evidence" value="ECO:0007669"/>
    <property type="project" value="TreeGrafter"/>
</dbReference>
<feature type="compositionally biased region" description="Basic residues" evidence="1">
    <location>
        <begin position="679"/>
        <end position="692"/>
    </location>
</feature>
<name>A0A6P5ECJ7_ANACO</name>
<evidence type="ECO:0000256" key="1">
    <source>
        <dbReference type="SAM" id="MobiDB-lite"/>
    </source>
</evidence>
<dbReference type="GeneID" id="109704743"/>
<feature type="region of interest" description="Disordered" evidence="1">
    <location>
        <begin position="371"/>
        <end position="392"/>
    </location>
</feature>
<feature type="region of interest" description="Disordered" evidence="1">
    <location>
        <begin position="596"/>
        <end position="692"/>
    </location>
</feature>
<gene>
    <name evidence="3" type="primary">LOC109704743</name>
</gene>
<reference evidence="3" key="2">
    <citation type="submission" date="2025-08" db="UniProtKB">
        <authorList>
            <consortium name="RefSeq"/>
        </authorList>
    </citation>
    <scope>IDENTIFICATION</scope>
    <source>
        <tissue evidence="3">Leaf</tissue>
    </source>
</reference>
<feature type="compositionally biased region" description="Pro residues" evidence="1">
    <location>
        <begin position="38"/>
        <end position="52"/>
    </location>
</feature>
<proteinExistence type="predicted"/>
<feature type="region of interest" description="Disordered" evidence="1">
    <location>
        <begin position="468"/>
        <end position="498"/>
    </location>
</feature>
<feature type="compositionally biased region" description="Low complexity" evidence="1">
    <location>
        <begin position="25"/>
        <end position="37"/>
    </location>
</feature>
<feature type="compositionally biased region" description="Polar residues" evidence="1">
    <location>
        <begin position="377"/>
        <end position="386"/>
    </location>
</feature>
<feature type="region of interest" description="Disordered" evidence="1">
    <location>
        <begin position="81"/>
        <end position="126"/>
    </location>
</feature>
<dbReference type="OrthoDB" id="666185at2759"/>
<dbReference type="GO" id="GO:0005635">
    <property type="term" value="C:nuclear envelope"/>
    <property type="evidence" value="ECO:0007669"/>
    <property type="project" value="TreeGrafter"/>
</dbReference>
<dbReference type="AlphaFoldDB" id="A0A6P5ECJ7"/>
<accession>A0A6P5ECJ7</accession>
<dbReference type="Proteomes" id="UP000515123">
    <property type="component" value="Linkage group 2"/>
</dbReference>
<evidence type="ECO:0000313" key="2">
    <source>
        <dbReference type="Proteomes" id="UP000515123"/>
    </source>
</evidence>
<feature type="compositionally biased region" description="Polar residues" evidence="1">
    <location>
        <begin position="599"/>
        <end position="608"/>
    </location>
</feature>
<protein>
    <submittedName>
        <fullName evidence="3">Uncharacterized protein LOC109704743</fullName>
    </submittedName>
</protein>
<dbReference type="Gramene" id="Aco022652.1.mrna1">
    <property type="protein sequence ID" value="Aco022652.1.mrna1"/>
    <property type="gene ID" value="Aco022652.1.path1"/>
</dbReference>
<keyword evidence="2" id="KW-1185">Reference proteome</keyword>
<organism evidence="2 3">
    <name type="scientific">Ananas comosus</name>
    <name type="common">Pineapple</name>
    <name type="synonym">Ananas ananas</name>
    <dbReference type="NCBI Taxonomy" id="4615"/>
    <lineage>
        <taxon>Eukaryota</taxon>
        <taxon>Viridiplantae</taxon>
        <taxon>Streptophyta</taxon>
        <taxon>Embryophyta</taxon>
        <taxon>Tracheophyta</taxon>
        <taxon>Spermatophyta</taxon>
        <taxon>Magnoliopsida</taxon>
        <taxon>Liliopsida</taxon>
        <taxon>Poales</taxon>
        <taxon>Bromeliaceae</taxon>
        <taxon>Bromelioideae</taxon>
        <taxon>Ananas</taxon>
    </lineage>
</organism>
<dbReference type="PANTHER" id="PTHR33416">
    <property type="entry name" value="NUCLEAR PORE COMPLEX PROTEIN NUP1"/>
    <property type="match status" value="1"/>
</dbReference>
<sequence>MASLFRLRRSSEPQTGGKILRGRRPAAAAASPYARPSQNPPPPPQPSLPHPPIAESGNPNWLQGFFYGAGKFISSAFVSDHRSDSTSSSYSSSSDDEDDEDADLSSNKEEDDGESPAKFQESDQGKKLETLRRGIADSTAIVSRSESKLAIEQLLLQETFSRDECDRFVKIIKSRVLDSPSEDVVEFARQKDILNRTTDSTCGLSGAWRSLNNNGNILDSVPYSSTRLGALSPCSHVQASPDLCDTAVKEAKKWLEEKKLASSSKHDEHGPCTLNTDMLQYGIEGEVGSPVDLAKSYMLSLPPWKSPFLGNMGFRTPPPSEMCRFKDETNQAIANYSLPSSKFLRRNYYSMGLWDSSEESRRVRLKLSGDSLDASKHGQTGTSSKLFENETSKTSLAADDEALKALATYQDANSSQVRETCSSTARLLDGAVISTEETASQVQPPDIEKSIPLEIHSVPDETVGDLRQAHESSLPTSIPLEPTHAERENGSKSTIPDALILDENNDAMEPTETGKQDGDSSNSRDVLSDAKVLVVESAKSAALSKAEPPIKPDETVQLANAQTIPDAEEIIEINNSSHVNIESGLRDLLAENEDPRIENTMNGSTNKISADGLCSQSNGNSNFGSSTNGDPDSSHNHELLSEGVLEAPAGDKSITKSQNGTRMRSIERMLTKPQSTGGRRGRKGGAKAGGRK</sequence>